<dbReference type="AlphaFoldDB" id="A0A192H3F3"/>
<dbReference type="InterPro" id="IPR000524">
    <property type="entry name" value="Tscrpt_reg_HTH_GntR"/>
</dbReference>
<dbReference type="SMART" id="SM00345">
    <property type="entry name" value="HTH_GNTR"/>
    <property type="match status" value="1"/>
</dbReference>
<dbReference type="GO" id="GO:0008483">
    <property type="term" value="F:transaminase activity"/>
    <property type="evidence" value="ECO:0007669"/>
    <property type="project" value="UniProtKB-KW"/>
</dbReference>
<dbReference type="Pfam" id="PF00392">
    <property type="entry name" value="GntR"/>
    <property type="match status" value="1"/>
</dbReference>
<comment type="similarity">
    <text evidence="1">In the C-terminal section; belongs to the class-I pyridoxal-phosphate-dependent aminotransferase family.</text>
</comment>
<keyword evidence="8" id="KW-1185">Reference proteome</keyword>
<accession>A0A192H3F3</accession>
<evidence type="ECO:0000313" key="8">
    <source>
        <dbReference type="Proteomes" id="UP000078582"/>
    </source>
</evidence>
<dbReference type="InterPro" id="IPR036390">
    <property type="entry name" value="WH_DNA-bd_sf"/>
</dbReference>
<name>A0A192H3F3_9LACO</name>
<dbReference type="GO" id="GO:0003700">
    <property type="term" value="F:DNA-binding transcription factor activity"/>
    <property type="evidence" value="ECO:0007669"/>
    <property type="project" value="InterPro"/>
</dbReference>
<dbReference type="InterPro" id="IPR036388">
    <property type="entry name" value="WH-like_DNA-bd_sf"/>
</dbReference>
<protein>
    <submittedName>
        <fullName evidence="7">GntR family transcriptional regulator</fullName>
    </submittedName>
</protein>
<keyword evidence="6" id="KW-0804">Transcription</keyword>
<evidence type="ECO:0000256" key="3">
    <source>
        <dbReference type="ARBA" id="ARBA00022898"/>
    </source>
</evidence>
<dbReference type="GO" id="GO:0030170">
    <property type="term" value="F:pyridoxal phosphate binding"/>
    <property type="evidence" value="ECO:0007669"/>
    <property type="project" value="InterPro"/>
</dbReference>
<keyword evidence="5" id="KW-0238">DNA-binding</keyword>
<evidence type="ECO:0000313" key="7">
    <source>
        <dbReference type="EMBL" id="ANK62900.1"/>
    </source>
</evidence>
<evidence type="ECO:0000256" key="2">
    <source>
        <dbReference type="ARBA" id="ARBA00022576"/>
    </source>
</evidence>
<reference evidence="7 8" key="1">
    <citation type="submission" date="2016-03" db="EMBL/GenBank/DDBJ databases">
        <title>Pediococcus and Lactobacillus from brewery environment - whole genome sequencing and assembly.</title>
        <authorList>
            <person name="Behr J."/>
            <person name="Geissler A.J."/>
            <person name="Vogel R.F."/>
        </authorList>
    </citation>
    <scope>NUCLEOTIDE SEQUENCE [LARGE SCALE GENOMIC DNA]</scope>
    <source>
        <strain evidence="7 8">TMW 1.1989</strain>
    </source>
</reference>
<dbReference type="SUPFAM" id="SSF46785">
    <property type="entry name" value="Winged helix' DNA-binding domain"/>
    <property type="match status" value="1"/>
</dbReference>
<dbReference type="PANTHER" id="PTHR46577:SF2">
    <property type="entry name" value="TRANSCRIPTIONAL REGULATORY PROTEIN"/>
    <property type="match status" value="1"/>
</dbReference>
<evidence type="ECO:0000256" key="5">
    <source>
        <dbReference type="ARBA" id="ARBA00023125"/>
    </source>
</evidence>
<dbReference type="Gene3D" id="3.40.640.10">
    <property type="entry name" value="Type I PLP-dependent aspartate aminotransferase-like (Major domain)"/>
    <property type="match status" value="1"/>
</dbReference>
<keyword evidence="2" id="KW-0808">Transferase</keyword>
<dbReference type="InterPro" id="IPR015422">
    <property type="entry name" value="PyrdxlP-dep_Trfase_small"/>
</dbReference>
<dbReference type="PRINTS" id="PR00035">
    <property type="entry name" value="HTHGNTR"/>
</dbReference>
<keyword evidence="2" id="KW-0032">Aminotransferase</keyword>
<dbReference type="Pfam" id="PF00155">
    <property type="entry name" value="Aminotran_1_2"/>
    <property type="match status" value="1"/>
</dbReference>
<dbReference type="CDD" id="cd07377">
    <property type="entry name" value="WHTH_GntR"/>
    <property type="match status" value="1"/>
</dbReference>
<organism evidence="7 8">
    <name type="scientific">Loigolactobacillus backii</name>
    <dbReference type="NCBI Taxonomy" id="375175"/>
    <lineage>
        <taxon>Bacteria</taxon>
        <taxon>Bacillati</taxon>
        <taxon>Bacillota</taxon>
        <taxon>Bacilli</taxon>
        <taxon>Lactobacillales</taxon>
        <taxon>Lactobacillaceae</taxon>
        <taxon>Loigolactobacillus</taxon>
    </lineage>
</organism>
<dbReference type="CDD" id="cd00609">
    <property type="entry name" value="AAT_like"/>
    <property type="match status" value="1"/>
</dbReference>
<dbReference type="GO" id="GO:0003677">
    <property type="term" value="F:DNA binding"/>
    <property type="evidence" value="ECO:0007669"/>
    <property type="project" value="UniProtKB-KW"/>
</dbReference>
<proteinExistence type="inferred from homology"/>
<dbReference type="OrthoDB" id="9802328at2"/>
<dbReference type="Gene3D" id="1.10.10.10">
    <property type="entry name" value="Winged helix-like DNA-binding domain superfamily/Winged helix DNA-binding domain"/>
    <property type="match status" value="1"/>
</dbReference>
<dbReference type="Gene3D" id="3.90.1150.10">
    <property type="entry name" value="Aspartate Aminotransferase, domain 1"/>
    <property type="match status" value="1"/>
</dbReference>
<sequence>MHWQLPTGSQPAYLRLINFIRHSLEIGALLPGQQLPPERQLAATLAVSRSTVRRTFDELVSQGILVRKVGSGTWVNTEKWGVLPNSINWQSYLTADRLADPTQYMAQLQVLLDQKKGLNLAQATLPAALLAKSPLPAMTWQTVLTQEAHLAISGAPKLKKQLQLFLGQHLRQNVVTSQILITSGAQQAFFLITQGLLAAGDAIAVEQPSYFYQLGLFQAAGIRIFGVPLRSDGSLDLAVLRQLYYQHHVRFIFVNPTGQNPTGCTMPLSARQALIQLCAELKLPIVEDDPLALLQRAANVLVPPLKALDPENVLYVGTLSTLTGPNTRIGWLVAPSQIVQRLADIRQQLDSGLSIFPQLVATGLLADPDLTVYLQQLQQQLKQKKEQLQRLLLPLQQQHKISFQLPQIGYNLWLKLHIGRQLTPSDYTVFLKNGLLVLPGFLFGLQENTIRVSFAQLTPEQAVVLVQRLTKCLTLLADD</sequence>
<dbReference type="Proteomes" id="UP000078582">
    <property type="component" value="Chromosome"/>
</dbReference>
<evidence type="ECO:0000256" key="4">
    <source>
        <dbReference type="ARBA" id="ARBA00023015"/>
    </source>
</evidence>
<keyword evidence="3" id="KW-0663">Pyridoxal phosphate</keyword>
<dbReference type="InterPro" id="IPR004839">
    <property type="entry name" value="Aminotransferase_I/II_large"/>
</dbReference>
<dbReference type="PROSITE" id="PS50949">
    <property type="entry name" value="HTH_GNTR"/>
    <property type="match status" value="1"/>
</dbReference>
<dbReference type="SUPFAM" id="SSF53383">
    <property type="entry name" value="PLP-dependent transferases"/>
    <property type="match status" value="1"/>
</dbReference>
<dbReference type="InterPro" id="IPR051446">
    <property type="entry name" value="HTH_trans_reg/aminotransferase"/>
</dbReference>
<dbReference type="GeneID" id="42982410"/>
<evidence type="ECO:0000256" key="1">
    <source>
        <dbReference type="ARBA" id="ARBA00005384"/>
    </source>
</evidence>
<dbReference type="EMBL" id="CP014873">
    <property type="protein sequence ID" value="ANK62900.1"/>
    <property type="molecule type" value="Genomic_DNA"/>
</dbReference>
<gene>
    <name evidence="7" type="ORF">AYR53_09085</name>
</gene>
<dbReference type="PANTHER" id="PTHR46577">
    <property type="entry name" value="HTH-TYPE TRANSCRIPTIONAL REGULATORY PROTEIN GABR"/>
    <property type="match status" value="1"/>
</dbReference>
<dbReference type="InterPro" id="IPR015421">
    <property type="entry name" value="PyrdxlP-dep_Trfase_major"/>
</dbReference>
<dbReference type="InterPro" id="IPR015424">
    <property type="entry name" value="PyrdxlP-dep_Trfase"/>
</dbReference>
<keyword evidence="4" id="KW-0805">Transcription regulation</keyword>
<evidence type="ECO:0000256" key="6">
    <source>
        <dbReference type="ARBA" id="ARBA00023163"/>
    </source>
</evidence>
<dbReference type="RefSeq" id="WP_068280655.1">
    <property type="nucleotide sequence ID" value="NZ_CP014873.1"/>
</dbReference>